<accession>A0A840MXC9</accession>
<evidence type="ECO:0000313" key="3">
    <source>
        <dbReference type="EMBL" id="MBB5051410.1"/>
    </source>
</evidence>
<dbReference type="Pfam" id="PF08327">
    <property type="entry name" value="AHSA1"/>
    <property type="match status" value="1"/>
</dbReference>
<dbReference type="EMBL" id="JACHIJ010000002">
    <property type="protein sequence ID" value="MBB5051410.1"/>
    <property type="molecule type" value="Genomic_DNA"/>
</dbReference>
<dbReference type="RefSeq" id="WP_184083292.1">
    <property type="nucleotide sequence ID" value="NZ_JACHIJ010000002.1"/>
</dbReference>
<dbReference type="CDD" id="cd08894">
    <property type="entry name" value="SRPBCC_CalC_Aha1-like_1"/>
    <property type="match status" value="1"/>
</dbReference>
<protein>
    <submittedName>
        <fullName evidence="3">Uncharacterized protein YndB with AHSA1/START domain</fullName>
    </submittedName>
</protein>
<name>A0A840MXC9_9BRAD</name>
<evidence type="ECO:0000313" key="4">
    <source>
        <dbReference type="Proteomes" id="UP000521227"/>
    </source>
</evidence>
<evidence type="ECO:0000256" key="1">
    <source>
        <dbReference type="ARBA" id="ARBA00006817"/>
    </source>
</evidence>
<dbReference type="SUPFAM" id="SSF55961">
    <property type="entry name" value="Bet v1-like"/>
    <property type="match status" value="1"/>
</dbReference>
<reference evidence="3 4" key="1">
    <citation type="submission" date="2020-08" db="EMBL/GenBank/DDBJ databases">
        <title>Genomic Encyclopedia of Type Strains, Phase IV (KMG-IV): sequencing the most valuable type-strain genomes for metagenomic binning, comparative biology and taxonomic classification.</title>
        <authorList>
            <person name="Goeker M."/>
        </authorList>
    </citation>
    <scope>NUCLEOTIDE SEQUENCE [LARGE SCALE GENOMIC DNA]</scope>
    <source>
        <strain evidence="3 4">DSM 17498</strain>
    </source>
</reference>
<dbReference type="InterPro" id="IPR023393">
    <property type="entry name" value="START-like_dom_sf"/>
</dbReference>
<evidence type="ECO:0000259" key="2">
    <source>
        <dbReference type="Pfam" id="PF08327"/>
    </source>
</evidence>
<dbReference type="AlphaFoldDB" id="A0A840MXC9"/>
<organism evidence="3 4">
    <name type="scientific">Afipia massiliensis</name>
    <dbReference type="NCBI Taxonomy" id="211460"/>
    <lineage>
        <taxon>Bacteria</taxon>
        <taxon>Pseudomonadati</taxon>
        <taxon>Pseudomonadota</taxon>
        <taxon>Alphaproteobacteria</taxon>
        <taxon>Hyphomicrobiales</taxon>
        <taxon>Nitrobacteraceae</taxon>
        <taxon>Afipia</taxon>
    </lineage>
</organism>
<proteinExistence type="inferred from homology"/>
<gene>
    <name evidence="3" type="ORF">HNQ36_001364</name>
</gene>
<dbReference type="InterPro" id="IPR013538">
    <property type="entry name" value="ASHA1/2-like_C"/>
</dbReference>
<comment type="similarity">
    <text evidence="1">Belongs to the AHA1 family.</text>
</comment>
<feature type="domain" description="Activator of Hsp90 ATPase homologue 1/2-like C-terminal" evidence="2">
    <location>
        <begin position="25"/>
        <end position="158"/>
    </location>
</feature>
<dbReference type="Gene3D" id="3.30.530.20">
    <property type="match status" value="1"/>
</dbReference>
<dbReference type="Proteomes" id="UP000521227">
    <property type="component" value="Unassembled WGS sequence"/>
</dbReference>
<comment type="caution">
    <text evidence="3">The sequence shown here is derived from an EMBL/GenBank/DDBJ whole genome shotgun (WGS) entry which is preliminary data.</text>
</comment>
<sequence>MTTTLKVKASTPADKPTITMEREFDAPPKVLFRAFTDSEALKIWYGPNGFTVTVLAMDCRVGGLFRFTMHGPDGTDYPNRIVYREILPGERLAYLHDSDIDNDPRAFEVAVTFAALGANRTLLTMTSIFPSVEARNAVMKFGAVELGMQTLGKLAAYVKG</sequence>